<feature type="domain" description="AB hydrolase-1" evidence="1">
    <location>
        <begin position="25"/>
        <end position="130"/>
    </location>
</feature>
<dbReference type="GO" id="GO:0003824">
    <property type="term" value="F:catalytic activity"/>
    <property type="evidence" value="ECO:0007669"/>
    <property type="project" value="UniProtKB-ARBA"/>
</dbReference>
<evidence type="ECO:0000259" key="1">
    <source>
        <dbReference type="Pfam" id="PF00561"/>
    </source>
</evidence>
<reference evidence="3 4" key="1">
    <citation type="submission" date="2019-06" db="EMBL/GenBank/DDBJ databases">
        <title>Sequencing the genomes of 1000 actinobacteria strains.</title>
        <authorList>
            <person name="Klenk H.-P."/>
        </authorList>
    </citation>
    <scope>NUCLEOTIDE SEQUENCE [LARGE SCALE GENOMIC DNA]</scope>
    <source>
        <strain evidence="3 4">DSM 105492</strain>
    </source>
</reference>
<dbReference type="PANTHER" id="PTHR43433:SF5">
    <property type="entry name" value="AB HYDROLASE-1 DOMAIN-CONTAINING PROTEIN"/>
    <property type="match status" value="1"/>
</dbReference>
<gene>
    <name evidence="3" type="ORF">FB391_1803</name>
</gene>
<dbReference type="PANTHER" id="PTHR43433">
    <property type="entry name" value="HYDROLASE, ALPHA/BETA FOLD FAMILY PROTEIN"/>
    <property type="match status" value="1"/>
</dbReference>
<comment type="caution">
    <text evidence="3">The sequence shown here is derived from an EMBL/GenBank/DDBJ whole genome shotgun (WGS) entry which is preliminary data.</text>
</comment>
<organism evidence="3 4">
    <name type="scientific">Microbacterium kyungheense</name>
    <dbReference type="NCBI Taxonomy" id="1263636"/>
    <lineage>
        <taxon>Bacteria</taxon>
        <taxon>Bacillati</taxon>
        <taxon>Actinomycetota</taxon>
        <taxon>Actinomycetes</taxon>
        <taxon>Micrococcales</taxon>
        <taxon>Microbacteriaceae</taxon>
        <taxon>Microbacterium</taxon>
    </lineage>
</organism>
<proteinExistence type="predicted"/>
<dbReference type="InterPro" id="IPR013595">
    <property type="entry name" value="Pept_S33_TAP-like_C"/>
</dbReference>
<dbReference type="RefSeq" id="WP_141894087.1">
    <property type="nucleotide sequence ID" value="NZ_BAABLH010000021.1"/>
</dbReference>
<sequence length="230" mass="24093">MADTQIFEPDGRAIPFVDEGTNSGPAVVLIPGRGLNISYLGPLAHALIEEDFRIVRIGPRHPSSAADAVVSMHDLAQDVVDVMDHIGLGHAWIGGHAFGGSVARAVSLDHLDRVGGVLLLGVEGAEQTDELNAGGAEIPEGARDVEVDAMQRAAQDATPDLEWSSLAPAVPVLVIQGTEDTLTPVANGERLQASAPDRVSVVAVEGGGHLFPVTHVGATSWPIEDYLDWD</sequence>
<accession>A0A543F1S6</accession>
<dbReference type="Pfam" id="PF00561">
    <property type="entry name" value="Abhydrolase_1"/>
    <property type="match status" value="1"/>
</dbReference>
<dbReference type="Gene3D" id="3.40.50.1820">
    <property type="entry name" value="alpha/beta hydrolase"/>
    <property type="match status" value="1"/>
</dbReference>
<dbReference type="SUPFAM" id="SSF53474">
    <property type="entry name" value="alpha/beta-Hydrolases"/>
    <property type="match status" value="1"/>
</dbReference>
<protein>
    <submittedName>
        <fullName evidence="3">Pimeloyl-ACP methyl ester carboxylesterase</fullName>
    </submittedName>
</protein>
<dbReference type="OrthoDB" id="5077249at2"/>
<evidence type="ECO:0000313" key="3">
    <source>
        <dbReference type="EMBL" id="TQM27775.1"/>
    </source>
</evidence>
<evidence type="ECO:0000259" key="2">
    <source>
        <dbReference type="Pfam" id="PF08386"/>
    </source>
</evidence>
<evidence type="ECO:0000313" key="4">
    <source>
        <dbReference type="Proteomes" id="UP000320235"/>
    </source>
</evidence>
<dbReference type="Proteomes" id="UP000320235">
    <property type="component" value="Unassembled WGS sequence"/>
</dbReference>
<dbReference type="AlphaFoldDB" id="A0A543F1S6"/>
<dbReference type="InterPro" id="IPR050471">
    <property type="entry name" value="AB_hydrolase"/>
</dbReference>
<name>A0A543F1S6_9MICO</name>
<keyword evidence="4" id="KW-1185">Reference proteome</keyword>
<feature type="domain" description="Peptidase S33 tripeptidyl aminopeptidase-like C-terminal" evidence="2">
    <location>
        <begin position="167"/>
        <end position="227"/>
    </location>
</feature>
<dbReference type="InterPro" id="IPR000073">
    <property type="entry name" value="AB_hydrolase_1"/>
</dbReference>
<dbReference type="InterPro" id="IPR029058">
    <property type="entry name" value="AB_hydrolase_fold"/>
</dbReference>
<dbReference type="Pfam" id="PF08386">
    <property type="entry name" value="Abhydrolase_4"/>
    <property type="match status" value="1"/>
</dbReference>
<dbReference type="EMBL" id="VFPE01000002">
    <property type="protein sequence ID" value="TQM27775.1"/>
    <property type="molecule type" value="Genomic_DNA"/>
</dbReference>